<reference evidence="1 2" key="1">
    <citation type="journal article" date="2015" name="Genome Announc.">
        <title>Virulence Factor Genes Detected in the Complete Genome Sequence of Corynebacterium uterequi DSM 45634, Isolated from the Uterus of a Maiden Mare.</title>
        <authorList>
            <person name="Ruckert C."/>
            <person name="Kriete M."/>
            <person name="Jaenicke S."/>
            <person name="Winkler A."/>
            <person name="Tauch A."/>
        </authorList>
    </citation>
    <scope>NUCLEOTIDE SEQUENCE [LARGE SCALE GENOMIC DNA]</scope>
    <source>
        <strain evidence="1 2">DSM 45634</strain>
    </source>
</reference>
<gene>
    <name evidence="1" type="ORF">CUTER_01445</name>
</gene>
<dbReference type="Proteomes" id="UP000035548">
    <property type="component" value="Chromosome"/>
</dbReference>
<accession>A0A0G3HEC2</accession>
<proteinExistence type="predicted"/>
<reference evidence="2" key="2">
    <citation type="submission" date="2015-05" db="EMBL/GenBank/DDBJ databases">
        <title>Complete genome sequence of Corynebacterium uterequi DSM 45634, isolated from the uterus of a maiden mare.</title>
        <authorList>
            <person name="Ruckert C."/>
            <person name="Albersmeier A."/>
            <person name="Winkler A."/>
            <person name="Tauch A."/>
        </authorList>
    </citation>
    <scope>NUCLEOTIDE SEQUENCE [LARGE SCALE GENOMIC DNA]</scope>
    <source>
        <strain evidence="2">DSM 45634</strain>
    </source>
</reference>
<evidence type="ECO:0000313" key="2">
    <source>
        <dbReference type="Proteomes" id="UP000035548"/>
    </source>
</evidence>
<organism evidence="1 2">
    <name type="scientific">Corynebacterium uterequi</name>
    <dbReference type="NCBI Taxonomy" id="1072256"/>
    <lineage>
        <taxon>Bacteria</taxon>
        <taxon>Bacillati</taxon>
        <taxon>Actinomycetota</taxon>
        <taxon>Actinomycetes</taxon>
        <taxon>Mycobacteriales</taxon>
        <taxon>Corynebacteriaceae</taxon>
        <taxon>Corynebacterium</taxon>
    </lineage>
</organism>
<keyword evidence="2" id="KW-1185">Reference proteome</keyword>
<dbReference type="AlphaFoldDB" id="A0A0G3HEC2"/>
<protein>
    <submittedName>
        <fullName evidence="1">Uncharacterized protein</fullName>
    </submittedName>
</protein>
<dbReference type="PATRIC" id="fig|1072256.5.peg.279"/>
<evidence type="ECO:0000313" key="1">
    <source>
        <dbReference type="EMBL" id="AKK10308.1"/>
    </source>
</evidence>
<sequence>MHRPSPTVANFRGYTLNCEGPIKAVKKAYKLAICALKKSRVNLFKASTERLERKASH</sequence>
<dbReference type="KEGG" id="cut:CUTER_01445"/>
<name>A0A0G3HEC2_9CORY</name>
<dbReference type="EMBL" id="CP011546">
    <property type="protein sequence ID" value="AKK10308.1"/>
    <property type="molecule type" value="Genomic_DNA"/>
</dbReference>